<feature type="binding site" description="axial binding residue" evidence="8">
    <location>
        <position position="511"/>
    </location>
    <ligand>
        <name>heme</name>
        <dbReference type="ChEBI" id="CHEBI:30413"/>
    </ligand>
    <ligandPart>
        <name>Fe</name>
        <dbReference type="ChEBI" id="CHEBI:18248"/>
    </ligandPart>
</feature>
<dbReference type="AlphaFoldDB" id="A0AAE1LHC0"/>
<keyword evidence="11" id="KW-0812">Transmembrane</keyword>
<dbReference type="InterPro" id="IPR050182">
    <property type="entry name" value="Cytochrome_P450_fam2"/>
</dbReference>
<dbReference type="PRINTS" id="PR00385">
    <property type="entry name" value="P450"/>
</dbReference>
<dbReference type="GO" id="GO:0006805">
    <property type="term" value="P:xenobiotic metabolic process"/>
    <property type="evidence" value="ECO:0007669"/>
    <property type="project" value="TreeGrafter"/>
</dbReference>
<feature type="non-terminal residue" evidence="12">
    <location>
        <position position="584"/>
    </location>
</feature>
<evidence type="ECO:0000256" key="9">
    <source>
        <dbReference type="RuleBase" id="RU000461"/>
    </source>
</evidence>
<name>A0AAE1LHC0_9NEOP</name>
<feature type="compositionally biased region" description="Pro residues" evidence="10">
    <location>
        <begin position="575"/>
        <end position="584"/>
    </location>
</feature>
<dbReference type="PANTHER" id="PTHR24300">
    <property type="entry name" value="CYTOCHROME P450 508A4-RELATED"/>
    <property type="match status" value="1"/>
</dbReference>
<keyword evidence="13" id="KW-1185">Reference proteome</keyword>
<gene>
    <name evidence="12" type="ORF">KUF71_007971</name>
</gene>
<dbReference type="GO" id="GO:0020037">
    <property type="term" value="F:heme binding"/>
    <property type="evidence" value="ECO:0007669"/>
    <property type="project" value="InterPro"/>
</dbReference>
<dbReference type="SUPFAM" id="SSF48264">
    <property type="entry name" value="Cytochrome P450"/>
    <property type="match status" value="1"/>
</dbReference>
<evidence type="ECO:0000256" key="8">
    <source>
        <dbReference type="PIRSR" id="PIRSR602401-1"/>
    </source>
</evidence>
<evidence type="ECO:0000256" key="11">
    <source>
        <dbReference type="SAM" id="Phobius"/>
    </source>
</evidence>
<dbReference type="FunFam" id="1.10.630.10:FF:000036">
    <property type="entry name" value="CYtochrome P450 family"/>
    <property type="match status" value="1"/>
</dbReference>
<dbReference type="InterPro" id="IPR002401">
    <property type="entry name" value="Cyt_P450_E_grp-I"/>
</dbReference>
<evidence type="ECO:0000256" key="7">
    <source>
        <dbReference type="ARBA" id="ARBA00023033"/>
    </source>
</evidence>
<dbReference type="GO" id="GO:0008395">
    <property type="term" value="F:steroid hydroxylase activity"/>
    <property type="evidence" value="ECO:0007669"/>
    <property type="project" value="TreeGrafter"/>
</dbReference>
<dbReference type="GO" id="GO:0005737">
    <property type="term" value="C:cytoplasm"/>
    <property type="evidence" value="ECO:0007669"/>
    <property type="project" value="TreeGrafter"/>
</dbReference>
<feature type="transmembrane region" description="Helical" evidence="11">
    <location>
        <begin position="66"/>
        <end position="86"/>
    </location>
</feature>
<keyword evidence="5 9" id="KW-0560">Oxidoreductase</keyword>
<keyword evidence="7 9" id="KW-0503">Monooxygenase</keyword>
<reference evidence="12" key="1">
    <citation type="submission" date="2021-07" db="EMBL/GenBank/DDBJ databases">
        <authorList>
            <person name="Catto M.A."/>
            <person name="Jacobson A."/>
            <person name="Kennedy G."/>
            <person name="Labadie P."/>
            <person name="Hunt B.G."/>
            <person name="Srinivasan R."/>
        </authorList>
    </citation>
    <scope>NUCLEOTIDE SEQUENCE</scope>
    <source>
        <strain evidence="12">PL_HMW_Pooled</strain>
        <tissue evidence="12">Head</tissue>
    </source>
</reference>
<protein>
    <submittedName>
        <fullName evidence="12">Cytochrome P450 305a1</fullName>
    </submittedName>
</protein>
<evidence type="ECO:0000313" key="12">
    <source>
        <dbReference type="EMBL" id="KAK3918724.1"/>
    </source>
</evidence>
<keyword evidence="11" id="KW-0472">Membrane</keyword>
<dbReference type="PROSITE" id="PS00086">
    <property type="entry name" value="CYTOCHROME_P450"/>
    <property type="match status" value="1"/>
</dbReference>
<dbReference type="PANTHER" id="PTHR24300:SF376">
    <property type="entry name" value="CYTOCHROME P450 15A1"/>
    <property type="match status" value="1"/>
</dbReference>
<keyword evidence="6 8" id="KW-0408">Iron</keyword>
<evidence type="ECO:0000256" key="5">
    <source>
        <dbReference type="ARBA" id="ARBA00023002"/>
    </source>
</evidence>
<dbReference type="PRINTS" id="PR00463">
    <property type="entry name" value="EP450I"/>
</dbReference>
<keyword evidence="4 8" id="KW-0479">Metal-binding</keyword>
<evidence type="ECO:0000256" key="10">
    <source>
        <dbReference type="SAM" id="MobiDB-lite"/>
    </source>
</evidence>
<keyword evidence="3 8" id="KW-0349">Heme</keyword>
<dbReference type="CDD" id="cd20651">
    <property type="entry name" value="CYP15A1-like"/>
    <property type="match status" value="1"/>
</dbReference>
<dbReference type="InterPro" id="IPR001128">
    <property type="entry name" value="Cyt_P450"/>
</dbReference>
<feature type="region of interest" description="Disordered" evidence="10">
    <location>
        <begin position="20"/>
        <end position="58"/>
    </location>
</feature>
<comment type="cofactor">
    <cofactor evidence="1 8">
        <name>heme</name>
        <dbReference type="ChEBI" id="CHEBI:30413"/>
    </cofactor>
</comment>
<dbReference type="GO" id="GO:0006082">
    <property type="term" value="P:organic acid metabolic process"/>
    <property type="evidence" value="ECO:0007669"/>
    <property type="project" value="TreeGrafter"/>
</dbReference>
<dbReference type="InterPro" id="IPR036396">
    <property type="entry name" value="Cyt_P450_sf"/>
</dbReference>
<dbReference type="GO" id="GO:0005506">
    <property type="term" value="F:iron ion binding"/>
    <property type="evidence" value="ECO:0007669"/>
    <property type="project" value="InterPro"/>
</dbReference>
<keyword evidence="11" id="KW-1133">Transmembrane helix</keyword>
<feature type="compositionally biased region" description="Basic and acidic residues" evidence="10">
    <location>
        <begin position="32"/>
        <end position="46"/>
    </location>
</feature>
<dbReference type="GO" id="GO:0016712">
    <property type="term" value="F:oxidoreductase activity, acting on paired donors, with incorporation or reduction of molecular oxygen, reduced flavin or flavoprotein as one donor, and incorporation of one atom of oxygen"/>
    <property type="evidence" value="ECO:0007669"/>
    <property type="project" value="TreeGrafter"/>
</dbReference>
<dbReference type="Pfam" id="PF00067">
    <property type="entry name" value="p450"/>
    <property type="match status" value="1"/>
</dbReference>
<comment type="similarity">
    <text evidence="2 9">Belongs to the cytochrome P450 family.</text>
</comment>
<dbReference type="Proteomes" id="UP001219518">
    <property type="component" value="Unassembled WGS sequence"/>
</dbReference>
<accession>A0AAE1LHC0</accession>
<comment type="caution">
    <text evidence="12">The sequence shown here is derived from an EMBL/GenBank/DDBJ whole genome shotgun (WGS) entry which is preliminary data.</text>
</comment>
<dbReference type="InterPro" id="IPR017972">
    <property type="entry name" value="Cyt_P450_CS"/>
</dbReference>
<evidence type="ECO:0000256" key="4">
    <source>
        <dbReference type="ARBA" id="ARBA00022723"/>
    </source>
</evidence>
<dbReference type="EMBL" id="JAHWGI010000960">
    <property type="protein sequence ID" value="KAK3918724.1"/>
    <property type="molecule type" value="Genomic_DNA"/>
</dbReference>
<reference evidence="12" key="2">
    <citation type="journal article" date="2023" name="BMC Genomics">
        <title>Pest status, molecular evolution, and epigenetic factors derived from the genome assembly of Frankliniella fusca, a thysanopteran phytovirus vector.</title>
        <authorList>
            <person name="Catto M.A."/>
            <person name="Labadie P.E."/>
            <person name="Jacobson A.L."/>
            <person name="Kennedy G.G."/>
            <person name="Srinivasan R."/>
            <person name="Hunt B.G."/>
        </authorList>
    </citation>
    <scope>NUCLEOTIDE SEQUENCE</scope>
    <source>
        <strain evidence="12">PL_HMW_Pooled</strain>
    </source>
</reference>
<evidence type="ECO:0000256" key="3">
    <source>
        <dbReference type="ARBA" id="ARBA00022617"/>
    </source>
</evidence>
<proteinExistence type="inferred from homology"/>
<evidence type="ECO:0000313" key="13">
    <source>
        <dbReference type="Proteomes" id="UP001219518"/>
    </source>
</evidence>
<organism evidence="12 13">
    <name type="scientific">Frankliniella fusca</name>
    <dbReference type="NCBI Taxonomy" id="407009"/>
    <lineage>
        <taxon>Eukaryota</taxon>
        <taxon>Metazoa</taxon>
        <taxon>Ecdysozoa</taxon>
        <taxon>Arthropoda</taxon>
        <taxon>Hexapoda</taxon>
        <taxon>Insecta</taxon>
        <taxon>Pterygota</taxon>
        <taxon>Neoptera</taxon>
        <taxon>Paraneoptera</taxon>
        <taxon>Thysanoptera</taxon>
        <taxon>Terebrantia</taxon>
        <taxon>Thripoidea</taxon>
        <taxon>Thripidae</taxon>
        <taxon>Frankliniella</taxon>
    </lineage>
</organism>
<evidence type="ECO:0000256" key="2">
    <source>
        <dbReference type="ARBA" id="ARBA00010617"/>
    </source>
</evidence>
<feature type="region of interest" description="Disordered" evidence="10">
    <location>
        <begin position="565"/>
        <end position="584"/>
    </location>
</feature>
<dbReference type="Gene3D" id="1.10.630.10">
    <property type="entry name" value="Cytochrome P450"/>
    <property type="match status" value="1"/>
</dbReference>
<sequence>PGPPLSAPCRALRLPCPLPARPRGRGANAHAVHREAAGPAERRSGAAERLAVQGPAPATNPNLTRAMFTLVVLGSAISLLTAILVLHQLARPPNYPPGPRWLPVLGNLLDLKRLVRKLGSQHAAFESLCQEYGSSVLGLRLGRDLVIVASGYEAVSEVLTSDDYLGRPDNFFMRLRTMGTRKGITMTDGALWSEQRRFAVRHFRQLGYGKVHMEELILAELADLLAELEPACARAEAVSLGPLLPPSVLNVLWALTAGTRFPHGDARLRRLLDLMAQRGRAFDMAGGVLGTLPWLRHIAPERTGFNLLNRLNAELRELLLETIGDHNASYVQGRTRDLIDAYLHEVKAREADSEQSSFTEEQLVMVCLDMFLAGSYTTSNTLNFALMLLVLHPDVQSKCFKDIYNNVEKGRLPSLTDRQKLPYIEAVIMEVMRLYYVVPITGPRRALQDTKLMGYSVPKDTVVLINIHSIHHDKKHWGDPEVFRPERFLNERGKIQADEHLINFGIGKRRCLGDALARNCLFLFLSGLLQRYRLSVPPGEAAPCREPVPGLTQCPQPYRVMLTPRTACPGSPRSPRTPSPLPGA</sequence>
<evidence type="ECO:0000256" key="6">
    <source>
        <dbReference type="ARBA" id="ARBA00023004"/>
    </source>
</evidence>
<evidence type="ECO:0000256" key="1">
    <source>
        <dbReference type="ARBA" id="ARBA00001971"/>
    </source>
</evidence>